<dbReference type="GO" id="GO:0046872">
    <property type="term" value="F:metal ion binding"/>
    <property type="evidence" value="ECO:0007669"/>
    <property type="project" value="UniProtKB-KW"/>
</dbReference>
<dbReference type="EC" id="1.4.3.-" evidence="7"/>
<dbReference type="PRINTS" id="PR00162">
    <property type="entry name" value="RIESKE"/>
</dbReference>
<dbReference type="InterPro" id="IPR036922">
    <property type="entry name" value="Rieske_2Fe-2S_sf"/>
</dbReference>
<dbReference type="SUPFAM" id="SSF51905">
    <property type="entry name" value="FAD/NAD(P)-binding domain"/>
    <property type="match status" value="1"/>
</dbReference>
<dbReference type="GO" id="GO:0004497">
    <property type="term" value="F:monooxygenase activity"/>
    <property type="evidence" value="ECO:0007669"/>
    <property type="project" value="UniProtKB-ARBA"/>
</dbReference>
<dbReference type="PROSITE" id="PS51296">
    <property type="entry name" value="RIESKE"/>
    <property type="match status" value="1"/>
</dbReference>
<name>A0A6N3F0M6_9FIRM</name>
<dbReference type="GO" id="GO:0016705">
    <property type="term" value="F:oxidoreductase activity, acting on paired donors, with incorporation or reduction of molecular oxygen"/>
    <property type="evidence" value="ECO:0007669"/>
    <property type="project" value="UniProtKB-ARBA"/>
</dbReference>
<evidence type="ECO:0000256" key="3">
    <source>
        <dbReference type="ARBA" id="ARBA00023004"/>
    </source>
</evidence>
<keyword evidence="5" id="KW-1015">Disulfide bond</keyword>
<dbReference type="GO" id="GO:0016020">
    <property type="term" value="C:membrane"/>
    <property type="evidence" value="ECO:0007669"/>
    <property type="project" value="InterPro"/>
</dbReference>
<keyword evidence="7" id="KW-0560">Oxidoreductase</keyword>
<dbReference type="RefSeq" id="WP_156531161.1">
    <property type="nucleotide sequence ID" value="NZ_CACRUE010000039.1"/>
</dbReference>
<dbReference type="AlphaFoldDB" id="A0A6N3F0M6"/>
<evidence type="ECO:0000256" key="4">
    <source>
        <dbReference type="ARBA" id="ARBA00023014"/>
    </source>
</evidence>
<organism evidence="7">
    <name type="scientific">Intestinibacter bartlettii</name>
    <dbReference type="NCBI Taxonomy" id="261299"/>
    <lineage>
        <taxon>Bacteria</taxon>
        <taxon>Bacillati</taxon>
        <taxon>Bacillota</taxon>
        <taxon>Clostridia</taxon>
        <taxon>Peptostreptococcales</taxon>
        <taxon>Peptostreptococcaceae</taxon>
        <taxon>Intestinibacter</taxon>
    </lineage>
</organism>
<keyword evidence="4" id="KW-0411">Iron-sulfur</keyword>
<evidence type="ECO:0000259" key="6">
    <source>
        <dbReference type="PROSITE" id="PS51296"/>
    </source>
</evidence>
<feature type="domain" description="Rieske" evidence="6">
    <location>
        <begin position="416"/>
        <end position="495"/>
    </location>
</feature>
<sequence>MENSFWILNNESEDYSALDKSIDAEYLIVGAGLTGLHTAYLLSDISSNIVIVDANKVGSGSSGRNTGKVTSSHGLIYDYISQKYGDKSSKLYYEANEEGLRLIKDIVQKYNIDCNFETVPNYIFTTEDEGLEEIKKEYKACERLGIPYEYLNNIEGFPIKIKGALKLDNQAQFDSKKYMNKLAQIICEKGVSIYENTPVLGLDTDKDEYIAKVNGDNEIKAKTVIIASSNPWHDSLGLYFSKEQAYRSYLTLSKLNKPIAKGMYINVEKPSKTIRVYHENDREYLVCGGFDHKTGKCDDECKIFGSIVEFAKNNFKIGMLEYRWSTQDYITTDNIPYIGHINNNTNNLYIATGFCKWGITTSAVAAIIFKDLITNGECKYKEVFNPSRTGSYLNMKYLKENSIVAYDYIKGKLKKGHTDCQVEKDEGKVVIINGDKYGAYRDKDGKLYVVDITCTHLGCELKFNSFEKSWDCPCHGSRFSYDGSILNGPALKPLKLLGMGDNDIDPDLV</sequence>
<evidence type="ECO:0000256" key="2">
    <source>
        <dbReference type="ARBA" id="ARBA00022723"/>
    </source>
</evidence>
<evidence type="ECO:0000256" key="5">
    <source>
        <dbReference type="ARBA" id="ARBA00023157"/>
    </source>
</evidence>
<evidence type="ECO:0000313" key="7">
    <source>
        <dbReference type="EMBL" id="VYU45551.1"/>
    </source>
</evidence>
<protein>
    <submittedName>
        <fullName evidence="7">Gamma-glutamylputrescine oxidoreductase</fullName>
        <ecNumber evidence="7">1.4.3.-</ecNumber>
    </submittedName>
</protein>
<proteinExistence type="predicted"/>
<dbReference type="SUPFAM" id="SSF50022">
    <property type="entry name" value="ISP domain"/>
    <property type="match status" value="1"/>
</dbReference>
<keyword evidence="3" id="KW-0408">Iron</keyword>
<gene>
    <name evidence="7" type="primary">puuB</name>
    <name evidence="7" type="ORF">IBLFYP30_02750</name>
</gene>
<dbReference type="Gene3D" id="2.102.10.10">
    <property type="entry name" value="Rieske [2Fe-2S] iron-sulphur domain"/>
    <property type="match status" value="1"/>
</dbReference>
<dbReference type="FunFam" id="2.102.10.10:FF:000014">
    <property type="entry name" value="Oxidoreductase, FAD dependent"/>
    <property type="match status" value="1"/>
</dbReference>
<dbReference type="GO" id="GO:0051537">
    <property type="term" value="F:2 iron, 2 sulfur cluster binding"/>
    <property type="evidence" value="ECO:0007669"/>
    <property type="project" value="UniProtKB-KW"/>
</dbReference>
<dbReference type="PANTHER" id="PTHR13847:SF274">
    <property type="entry name" value="RIESKE 2FE-2S IRON-SULFUR PROTEIN YHFW-RELATED"/>
    <property type="match status" value="1"/>
</dbReference>
<dbReference type="InterPro" id="IPR038010">
    <property type="entry name" value="YhfW_C"/>
</dbReference>
<reference evidence="7" key="1">
    <citation type="submission" date="2019-11" db="EMBL/GenBank/DDBJ databases">
        <authorList>
            <person name="Feng L."/>
        </authorList>
    </citation>
    <scope>NUCLEOTIDE SEQUENCE</scope>
    <source>
        <strain evidence="7">IbartlettiiLFYP30</strain>
    </source>
</reference>
<dbReference type="EMBL" id="CACRUE010000039">
    <property type="protein sequence ID" value="VYU45551.1"/>
    <property type="molecule type" value="Genomic_DNA"/>
</dbReference>
<dbReference type="InterPro" id="IPR017941">
    <property type="entry name" value="Rieske_2Fe-2S"/>
</dbReference>
<dbReference type="Pfam" id="PF01266">
    <property type="entry name" value="DAO"/>
    <property type="match status" value="1"/>
</dbReference>
<dbReference type="Gene3D" id="3.30.9.10">
    <property type="entry name" value="D-Amino Acid Oxidase, subunit A, domain 2"/>
    <property type="match status" value="1"/>
</dbReference>
<keyword evidence="1" id="KW-0001">2Fe-2S</keyword>
<keyword evidence="2" id="KW-0479">Metal-binding</keyword>
<dbReference type="Gene3D" id="3.50.50.60">
    <property type="entry name" value="FAD/NAD(P)-binding domain"/>
    <property type="match status" value="1"/>
</dbReference>
<dbReference type="GO" id="GO:0005737">
    <property type="term" value="C:cytoplasm"/>
    <property type="evidence" value="ECO:0007669"/>
    <property type="project" value="TreeGrafter"/>
</dbReference>
<dbReference type="InterPro" id="IPR006076">
    <property type="entry name" value="FAD-dep_OxRdtase"/>
</dbReference>
<dbReference type="Pfam" id="PF00355">
    <property type="entry name" value="Rieske"/>
    <property type="match status" value="1"/>
</dbReference>
<dbReference type="InterPro" id="IPR036188">
    <property type="entry name" value="FAD/NAD-bd_sf"/>
</dbReference>
<dbReference type="PANTHER" id="PTHR13847">
    <property type="entry name" value="SARCOSINE DEHYDROGENASE-RELATED"/>
    <property type="match status" value="1"/>
</dbReference>
<dbReference type="InterPro" id="IPR005805">
    <property type="entry name" value="Rieske_Fe-S_prot_C"/>
</dbReference>
<evidence type="ECO:0000256" key="1">
    <source>
        <dbReference type="ARBA" id="ARBA00022714"/>
    </source>
</evidence>
<dbReference type="CDD" id="cd03477">
    <property type="entry name" value="Rieske_YhfW_C"/>
    <property type="match status" value="1"/>
</dbReference>
<accession>A0A6N3F0M6</accession>